<gene>
    <name evidence="1" type="ORF">ARMOST_10095</name>
</gene>
<organism evidence="1 2">
    <name type="scientific">Armillaria ostoyae</name>
    <name type="common">Armillaria root rot fungus</name>
    <dbReference type="NCBI Taxonomy" id="47428"/>
    <lineage>
        <taxon>Eukaryota</taxon>
        <taxon>Fungi</taxon>
        <taxon>Dikarya</taxon>
        <taxon>Basidiomycota</taxon>
        <taxon>Agaricomycotina</taxon>
        <taxon>Agaricomycetes</taxon>
        <taxon>Agaricomycetidae</taxon>
        <taxon>Agaricales</taxon>
        <taxon>Marasmiineae</taxon>
        <taxon>Physalacriaceae</taxon>
        <taxon>Armillaria</taxon>
    </lineage>
</organism>
<evidence type="ECO:0000313" key="1">
    <source>
        <dbReference type="EMBL" id="SJL06753.1"/>
    </source>
</evidence>
<keyword evidence="2" id="KW-1185">Reference proteome</keyword>
<dbReference type="AlphaFoldDB" id="A0A284RDC3"/>
<proteinExistence type="predicted"/>
<dbReference type="EMBL" id="FUEG01000007">
    <property type="protein sequence ID" value="SJL06753.1"/>
    <property type="molecule type" value="Genomic_DNA"/>
</dbReference>
<reference evidence="2" key="1">
    <citation type="journal article" date="2017" name="Nat. Ecol. Evol.">
        <title>Genome expansion and lineage-specific genetic innovations in the forest pathogenic fungi Armillaria.</title>
        <authorList>
            <person name="Sipos G."/>
            <person name="Prasanna A.N."/>
            <person name="Walter M.C."/>
            <person name="O'Connor E."/>
            <person name="Balint B."/>
            <person name="Krizsan K."/>
            <person name="Kiss B."/>
            <person name="Hess J."/>
            <person name="Varga T."/>
            <person name="Slot J."/>
            <person name="Riley R."/>
            <person name="Boka B."/>
            <person name="Rigling D."/>
            <person name="Barry K."/>
            <person name="Lee J."/>
            <person name="Mihaltcheva S."/>
            <person name="LaButti K."/>
            <person name="Lipzen A."/>
            <person name="Waldron R."/>
            <person name="Moloney N.M."/>
            <person name="Sperisen C."/>
            <person name="Kredics L."/>
            <person name="Vagvoelgyi C."/>
            <person name="Patrignani A."/>
            <person name="Fitzpatrick D."/>
            <person name="Nagy I."/>
            <person name="Doyle S."/>
            <person name="Anderson J.B."/>
            <person name="Grigoriev I.V."/>
            <person name="Gueldener U."/>
            <person name="Muensterkoetter M."/>
            <person name="Nagy L.G."/>
        </authorList>
    </citation>
    <scope>NUCLEOTIDE SEQUENCE [LARGE SCALE GENOMIC DNA]</scope>
    <source>
        <strain evidence="2">C18/9</strain>
    </source>
</reference>
<name>A0A284RDC3_ARMOS</name>
<evidence type="ECO:0000313" key="2">
    <source>
        <dbReference type="Proteomes" id="UP000219338"/>
    </source>
</evidence>
<sequence length="159" mass="17996">MSQILSMRKKTFWGHTWLLLPNRATLQPYQEIPYLPMHLPLTHPLTIHASHLQPQLTRSPDEMWSGAFSTEPLPQNPAQLPSSLLHLNPQAQIQKIPGQKTPLPYRRTPIPYQISTLPKPYSYEPSLVPMQRMWHITNGVIGGGSWPSTNESSSSDETG</sequence>
<dbReference type="Proteomes" id="UP000219338">
    <property type="component" value="Unassembled WGS sequence"/>
</dbReference>
<accession>A0A284RDC3</accession>
<protein>
    <submittedName>
        <fullName evidence="1">Uncharacterized protein</fullName>
    </submittedName>
</protein>